<dbReference type="Proteomes" id="UP000472271">
    <property type="component" value="Chromosome 7"/>
</dbReference>
<evidence type="ECO:0000256" key="12">
    <source>
        <dbReference type="ARBA" id="ARBA00023180"/>
    </source>
</evidence>
<dbReference type="Ensembl" id="ENSSORT00005017061.1">
    <property type="protein sequence ID" value="ENSSORP00005016551.1"/>
    <property type="gene ID" value="ENSSORG00005000595.1"/>
</dbReference>
<keyword evidence="8" id="KW-0223">Dioxygenase</keyword>
<dbReference type="GO" id="GO:0031418">
    <property type="term" value="F:L-ascorbic acid binding"/>
    <property type="evidence" value="ECO:0007669"/>
    <property type="project" value="UniProtKB-KW"/>
</dbReference>
<dbReference type="FunFam" id="2.60.120.620:FF:000004">
    <property type="entry name" value="Procollagen-lysine,2-oxoglutarate 5-dioxygenase 2"/>
    <property type="match status" value="1"/>
</dbReference>
<comment type="subcellular location">
    <subcellularLocation>
        <location evidence="13">Rough endoplasmic reticulum membrane</location>
        <topology evidence="13">Peripheral membrane protein</topology>
        <orientation evidence="13">Lumenal side</orientation>
    </subcellularLocation>
</comment>
<evidence type="ECO:0000256" key="10">
    <source>
        <dbReference type="ARBA" id="ARBA00023004"/>
    </source>
</evidence>
<comment type="cofactor">
    <cofactor evidence="2">
        <name>L-ascorbate</name>
        <dbReference type="ChEBI" id="CHEBI:38290"/>
    </cofactor>
</comment>
<dbReference type="PANTHER" id="PTHR10730:SF5">
    <property type="entry name" value="PROCOLLAGEN-LYSINE,2-OXOGLUTARATE 5-DIOXYGENASE 1"/>
    <property type="match status" value="1"/>
</dbReference>
<dbReference type="SMART" id="SM00702">
    <property type="entry name" value="P4Hc"/>
    <property type="match status" value="1"/>
</dbReference>
<keyword evidence="12" id="KW-0325">Glycoprotein</keyword>
<evidence type="ECO:0000256" key="6">
    <source>
        <dbReference type="ARBA" id="ARBA00022824"/>
    </source>
</evidence>
<dbReference type="Gene3D" id="2.60.120.620">
    <property type="entry name" value="q2cbj1_9rhob like domain"/>
    <property type="match status" value="1"/>
</dbReference>
<reference evidence="18" key="3">
    <citation type="submission" date="2025-09" db="UniProtKB">
        <authorList>
            <consortium name="Ensembl"/>
        </authorList>
    </citation>
    <scope>IDENTIFICATION</scope>
</reference>
<evidence type="ECO:0000256" key="5">
    <source>
        <dbReference type="ARBA" id="ARBA00022729"/>
    </source>
</evidence>
<evidence type="ECO:0000256" key="1">
    <source>
        <dbReference type="ARBA" id="ARBA00001954"/>
    </source>
</evidence>
<keyword evidence="9" id="KW-0560">Oxidoreductase</keyword>
<dbReference type="EC" id="1.14.11.4" evidence="3"/>
<dbReference type="PROSITE" id="PS51471">
    <property type="entry name" value="FE2OG_OXY"/>
    <property type="match status" value="1"/>
</dbReference>
<dbReference type="InterPro" id="IPR050757">
    <property type="entry name" value="Collagen_mod_GT25"/>
</dbReference>
<feature type="domain" description="Fe2OG dioxygenase" evidence="17">
    <location>
        <begin position="629"/>
        <end position="720"/>
    </location>
</feature>
<protein>
    <recommendedName>
        <fullName evidence="14">Procollagen-lysine,2-oxoglutarate 5-dioxygenase 1</fullName>
        <ecNumber evidence="3">1.14.11.4</ecNumber>
    </recommendedName>
    <alternativeName>
        <fullName evidence="15">Lysyl hydroxylase 1</fullName>
    </alternativeName>
</protein>
<dbReference type="Pfam" id="PF25342">
    <property type="entry name" value="GT_PLOD"/>
    <property type="match status" value="1"/>
</dbReference>
<dbReference type="PROSITE" id="PS01325">
    <property type="entry name" value="LYS_HYDROXYLASE"/>
    <property type="match status" value="1"/>
</dbReference>
<accession>A0A672ZH08</accession>
<evidence type="ECO:0000256" key="9">
    <source>
        <dbReference type="ARBA" id="ARBA00023002"/>
    </source>
</evidence>
<keyword evidence="7" id="KW-0847">Vitamin C</keyword>
<evidence type="ECO:0000259" key="17">
    <source>
        <dbReference type="PROSITE" id="PS51471"/>
    </source>
</evidence>
<evidence type="ECO:0000256" key="2">
    <source>
        <dbReference type="ARBA" id="ARBA00001961"/>
    </source>
</evidence>
<evidence type="ECO:0000256" key="7">
    <source>
        <dbReference type="ARBA" id="ARBA00022896"/>
    </source>
</evidence>
<reference evidence="18" key="1">
    <citation type="submission" date="2019-06" db="EMBL/GenBank/DDBJ databases">
        <authorList>
            <consortium name="Wellcome Sanger Institute Data Sharing"/>
        </authorList>
    </citation>
    <scope>NUCLEOTIDE SEQUENCE [LARGE SCALE GENOMIC DNA]</scope>
</reference>
<gene>
    <name evidence="18" type="primary">plod1a</name>
</gene>
<dbReference type="InterPro" id="IPR029044">
    <property type="entry name" value="Nucleotide-diphossugar_trans"/>
</dbReference>
<evidence type="ECO:0000256" key="11">
    <source>
        <dbReference type="ARBA" id="ARBA00023136"/>
    </source>
</evidence>
<dbReference type="GO" id="GO:0005506">
    <property type="term" value="F:iron ion binding"/>
    <property type="evidence" value="ECO:0007669"/>
    <property type="project" value="InterPro"/>
</dbReference>
<evidence type="ECO:0000256" key="15">
    <source>
        <dbReference type="ARBA" id="ARBA00042560"/>
    </source>
</evidence>
<dbReference type="Pfam" id="PF03171">
    <property type="entry name" value="2OG-FeII_Oxy"/>
    <property type="match status" value="1"/>
</dbReference>
<dbReference type="SUPFAM" id="SSF53448">
    <property type="entry name" value="Nucleotide-diphospho-sugar transferases"/>
    <property type="match status" value="1"/>
</dbReference>
<comment type="catalytic activity">
    <reaction evidence="16">
        <text>L-lysyl-[collagen] + 2-oxoglutarate + O2 = (5R)-5-hydroxy-L-lysyl-[collagen] + succinate + CO2</text>
        <dbReference type="Rhea" id="RHEA:16569"/>
        <dbReference type="Rhea" id="RHEA-COMP:12751"/>
        <dbReference type="Rhea" id="RHEA-COMP:12752"/>
        <dbReference type="ChEBI" id="CHEBI:15379"/>
        <dbReference type="ChEBI" id="CHEBI:16526"/>
        <dbReference type="ChEBI" id="CHEBI:16810"/>
        <dbReference type="ChEBI" id="CHEBI:29969"/>
        <dbReference type="ChEBI" id="CHEBI:30031"/>
        <dbReference type="ChEBI" id="CHEBI:133442"/>
        <dbReference type="EC" id="1.14.11.4"/>
    </reaction>
</comment>
<evidence type="ECO:0000256" key="14">
    <source>
        <dbReference type="ARBA" id="ARBA00040791"/>
    </source>
</evidence>
<dbReference type="InterPro" id="IPR057589">
    <property type="entry name" value="GT_PLOD"/>
</dbReference>
<keyword evidence="19" id="KW-1185">Reference proteome</keyword>
<organism evidence="18 19">
    <name type="scientific">Sphaeramia orbicularis</name>
    <name type="common">orbiculate cardinalfish</name>
    <dbReference type="NCBI Taxonomy" id="375764"/>
    <lineage>
        <taxon>Eukaryota</taxon>
        <taxon>Metazoa</taxon>
        <taxon>Chordata</taxon>
        <taxon>Craniata</taxon>
        <taxon>Vertebrata</taxon>
        <taxon>Euteleostomi</taxon>
        <taxon>Actinopterygii</taxon>
        <taxon>Neopterygii</taxon>
        <taxon>Teleostei</taxon>
        <taxon>Neoteleostei</taxon>
        <taxon>Acanthomorphata</taxon>
        <taxon>Gobiaria</taxon>
        <taxon>Kurtiformes</taxon>
        <taxon>Apogonoidei</taxon>
        <taxon>Apogonidae</taxon>
        <taxon>Apogoninae</taxon>
        <taxon>Sphaeramia</taxon>
    </lineage>
</organism>
<evidence type="ECO:0000256" key="13">
    <source>
        <dbReference type="ARBA" id="ARBA00037819"/>
    </source>
</evidence>
<dbReference type="InterPro" id="IPR001006">
    <property type="entry name" value="Procol_lys_dOase"/>
</dbReference>
<evidence type="ECO:0000313" key="19">
    <source>
        <dbReference type="Proteomes" id="UP000472271"/>
    </source>
</evidence>
<keyword evidence="4" id="KW-0479">Metal-binding</keyword>
<dbReference type="InterPro" id="IPR005123">
    <property type="entry name" value="Oxoglu/Fe-dep_dioxygenase_dom"/>
</dbReference>
<dbReference type="GO" id="GO:0030867">
    <property type="term" value="C:rough endoplasmic reticulum membrane"/>
    <property type="evidence" value="ECO:0007669"/>
    <property type="project" value="UniProtKB-SubCell"/>
</dbReference>
<comment type="cofactor">
    <cofactor evidence="1">
        <name>Fe(2+)</name>
        <dbReference type="ChEBI" id="CHEBI:29033"/>
    </cofactor>
</comment>
<dbReference type="InterPro" id="IPR044861">
    <property type="entry name" value="IPNS-like_FE2OG_OXY"/>
</dbReference>
<keyword evidence="5" id="KW-0732">Signal</keyword>
<keyword evidence="6" id="KW-0256">Endoplasmic reticulum</keyword>
<dbReference type="InterPro" id="IPR006620">
    <property type="entry name" value="Pro_4_hyd_alph"/>
</dbReference>
<sequence length="720" mass="83410">MLYFPEKLVVVTVATTETDGFRRFLRSAKHFNYTVKVLGRGEKWRGGDYMSTPGGGQKVRLLKEALDQMETEDTIILFIDSYDVVLASGPKELLRKFHQAGHKVVFSSESLIWPDRHLEDKHPHVREGNRFLGAGGFMGYLPNIKDMVSDWTGEDHDSDQLYFTKIYINPEKRKSINITVDSKCRLFQNLHGALDEVVLKFEEGRVRARNVLYDTLPVVIHGNGPTKVNYLGNYIPNSWTFETGCTVCHEDLQPLTTLKSEYPLVMVGIFIQQPTPFVSVFFERLLKLKYPKNRLQLFIYNQEVHHEDQVRTFLQDHGHLYQDVKSIGSEDDMDAVSSRNLALDMCRKDKNCDYFFNLDIEVVLKNEDTLKILIEQNLPVVAPMITRPGRLWSNFWGALSADGFYARSEDYVDIVQGRRVGVWNVPYVSSVYLIKADLLRSELSDYQLFQSNTLDADMIFFVHFLDYFVHNPSPGSSPLTFAIFMYVTNLHTFGRILSTENYQTNHLHNDLWQIFENPADWQDRYIHENYTRIMKDKLIETPCPDVYWFPVFTDVACNHIVQEMEHFGQWSGGNNKDSRIQGGYENVPTIDIHMNQVNYEKEWHKFLLDYIAPITEKMYPGYYTKVRAHFDLAFVVRYKPDEQPSLRPHHDASTFTINIALNQVGLDYQGGGCRFLRYDCSIQAPRKGWALMHPGRLTHYHEGLPTTAGVRYIAVSFVDP</sequence>
<evidence type="ECO:0000256" key="4">
    <source>
        <dbReference type="ARBA" id="ARBA00022723"/>
    </source>
</evidence>
<name>A0A672ZH08_9TELE</name>
<evidence type="ECO:0000256" key="3">
    <source>
        <dbReference type="ARBA" id="ARBA00012264"/>
    </source>
</evidence>
<dbReference type="GO" id="GO:0008475">
    <property type="term" value="F:procollagen-lysine 5-dioxygenase activity"/>
    <property type="evidence" value="ECO:0007669"/>
    <property type="project" value="UniProtKB-EC"/>
</dbReference>
<evidence type="ECO:0000313" key="18">
    <source>
        <dbReference type="Ensembl" id="ENSSORP00005016551.1"/>
    </source>
</evidence>
<evidence type="ECO:0000256" key="8">
    <source>
        <dbReference type="ARBA" id="ARBA00022964"/>
    </source>
</evidence>
<dbReference type="AlphaFoldDB" id="A0A672ZH08"/>
<dbReference type="PANTHER" id="PTHR10730">
    <property type="entry name" value="PROCOLLAGEN-LYSINE,2-OXOGLUTARATE 5-DIOXYGENASE/GLYCOSYLTRANSFERASE 25 FAMILY MEMBER"/>
    <property type="match status" value="1"/>
</dbReference>
<keyword evidence="11" id="KW-0472">Membrane</keyword>
<evidence type="ECO:0000256" key="16">
    <source>
        <dbReference type="ARBA" id="ARBA00047930"/>
    </source>
</evidence>
<proteinExistence type="predicted"/>
<reference evidence="18" key="2">
    <citation type="submission" date="2025-08" db="UniProtKB">
        <authorList>
            <consortium name="Ensembl"/>
        </authorList>
    </citation>
    <scope>IDENTIFICATION</scope>
</reference>
<keyword evidence="10" id="KW-0408">Iron</keyword>